<dbReference type="AlphaFoldDB" id="A0A2P5F1Y8"/>
<comment type="caution">
    <text evidence="2">The sequence shown here is derived from an EMBL/GenBank/DDBJ whole genome shotgun (WGS) entry which is preliminary data.</text>
</comment>
<dbReference type="Proteomes" id="UP000237000">
    <property type="component" value="Unassembled WGS sequence"/>
</dbReference>
<dbReference type="EMBL" id="JXTC01000071">
    <property type="protein sequence ID" value="PON91802.1"/>
    <property type="molecule type" value="Genomic_DNA"/>
</dbReference>
<gene>
    <name evidence="2" type="ORF">TorRG33x02_124000</name>
</gene>
<dbReference type="OrthoDB" id="10384886at2759"/>
<proteinExistence type="predicted"/>
<feature type="transmembrane region" description="Helical" evidence="1">
    <location>
        <begin position="57"/>
        <end position="80"/>
    </location>
</feature>
<evidence type="ECO:0000256" key="1">
    <source>
        <dbReference type="SAM" id="Phobius"/>
    </source>
</evidence>
<accession>A0A2P5F1Y8</accession>
<reference evidence="3" key="1">
    <citation type="submission" date="2016-06" db="EMBL/GenBank/DDBJ databases">
        <title>Parallel loss of symbiosis genes in relatives of nitrogen-fixing non-legume Parasponia.</title>
        <authorList>
            <person name="Van Velzen R."/>
            <person name="Holmer R."/>
            <person name="Bu F."/>
            <person name="Rutten L."/>
            <person name="Van Zeijl A."/>
            <person name="Liu W."/>
            <person name="Santuari L."/>
            <person name="Cao Q."/>
            <person name="Sharma T."/>
            <person name="Shen D."/>
            <person name="Roswanjaya Y."/>
            <person name="Wardhani T."/>
            <person name="Kalhor M.S."/>
            <person name="Jansen J."/>
            <person name="Van den Hoogen J."/>
            <person name="Gungor B."/>
            <person name="Hartog M."/>
            <person name="Hontelez J."/>
            <person name="Verver J."/>
            <person name="Yang W.-C."/>
            <person name="Schijlen E."/>
            <person name="Repin R."/>
            <person name="Schilthuizen M."/>
            <person name="Schranz E."/>
            <person name="Heidstra R."/>
            <person name="Miyata K."/>
            <person name="Fedorova E."/>
            <person name="Kohlen W."/>
            <person name="Bisseling T."/>
            <person name="Smit S."/>
            <person name="Geurts R."/>
        </authorList>
    </citation>
    <scope>NUCLEOTIDE SEQUENCE [LARGE SCALE GENOMIC DNA]</scope>
    <source>
        <strain evidence="3">cv. RG33-2</strain>
    </source>
</reference>
<evidence type="ECO:0000313" key="3">
    <source>
        <dbReference type="Proteomes" id="UP000237000"/>
    </source>
</evidence>
<name>A0A2P5F1Y8_TREOI</name>
<keyword evidence="1" id="KW-1133">Transmembrane helix</keyword>
<protein>
    <submittedName>
        <fullName evidence="2">Uncharacterized protein</fullName>
    </submittedName>
</protein>
<keyword evidence="3" id="KW-1185">Reference proteome</keyword>
<organism evidence="2 3">
    <name type="scientific">Trema orientale</name>
    <name type="common">Charcoal tree</name>
    <name type="synonym">Celtis orientalis</name>
    <dbReference type="NCBI Taxonomy" id="63057"/>
    <lineage>
        <taxon>Eukaryota</taxon>
        <taxon>Viridiplantae</taxon>
        <taxon>Streptophyta</taxon>
        <taxon>Embryophyta</taxon>
        <taxon>Tracheophyta</taxon>
        <taxon>Spermatophyta</taxon>
        <taxon>Magnoliopsida</taxon>
        <taxon>eudicotyledons</taxon>
        <taxon>Gunneridae</taxon>
        <taxon>Pentapetalae</taxon>
        <taxon>rosids</taxon>
        <taxon>fabids</taxon>
        <taxon>Rosales</taxon>
        <taxon>Cannabaceae</taxon>
        <taxon>Trema</taxon>
    </lineage>
</organism>
<dbReference type="InParanoid" id="A0A2P5F1Y8"/>
<keyword evidence="1" id="KW-0472">Membrane</keyword>
<sequence>MGCLPSFKYPWRFAIATIHGHVLSLEKIRTIIITIIKLHYLISMVKKPYFDMTPSEIFQRLSLITTVNLYALSLELIYLIQGKKKKKKRKPT</sequence>
<keyword evidence="1" id="KW-0812">Transmembrane</keyword>
<evidence type="ECO:0000313" key="2">
    <source>
        <dbReference type="EMBL" id="PON91802.1"/>
    </source>
</evidence>